<dbReference type="RefSeq" id="WP_412442202.1">
    <property type="nucleotide sequence ID" value="NZ_CACRUT010000008.1"/>
</dbReference>
<dbReference type="Pfam" id="PF17170">
    <property type="entry name" value="DUF5128"/>
    <property type="match status" value="1"/>
</dbReference>
<proteinExistence type="predicted"/>
<evidence type="ECO:0008006" key="2">
    <source>
        <dbReference type="Google" id="ProtNLM"/>
    </source>
</evidence>
<dbReference type="SUPFAM" id="SSF50998">
    <property type="entry name" value="Quinoprotein alcohol dehydrogenase-like"/>
    <property type="match status" value="1"/>
</dbReference>
<gene>
    <name evidence="1" type="ORF">PCLFYP37_01525</name>
</gene>
<dbReference type="EMBL" id="CACRUT010000008">
    <property type="protein sequence ID" value="VYT94000.1"/>
    <property type="molecule type" value="Genomic_DNA"/>
</dbReference>
<dbReference type="AlphaFoldDB" id="A0A6N3AWI2"/>
<accession>A0A6N3AWI2</accession>
<reference evidence="1" key="1">
    <citation type="submission" date="2019-11" db="EMBL/GenBank/DDBJ databases">
        <authorList>
            <person name="Feng L."/>
        </authorList>
    </citation>
    <scope>NUCLEOTIDE SEQUENCE</scope>
    <source>
        <strain evidence="1">PclaraLFYP37</strain>
    </source>
</reference>
<protein>
    <recommendedName>
        <fullName evidence="2">6-bladed beta-propeller</fullName>
    </recommendedName>
</protein>
<organism evidence="1">
    <name type="scientific">Paraprevotella clara</name>
    <dbReference type="NCBI Taxonomy" id="454154"/>
    <lineage>
        <taxon>Bacteria</taxon>
        <taxon>Pseudomonadati</taxon>
        <taxon>Bacteroidota</taxon>
        <taxon>Bacteroidia</taxon>
        <taxon>Bacteroidales</taxon>
        <taxon>Prevotellaceae</taxon>
        <taxon>Paraprevotella</taxon>
    </lineage>
</organism>
<evidence type="ECO:0000313" key="1">
    <source>
        <dbReference type="EMBL" id="VYT94000.1"/>
    </source>
</evidence>
<name>A0A6N3AWI2_9BACT</name>
<sequence>MKTMVWMAVAGVVWTCWGCKDENGVKKGKDEPWVVEIKSFERDELKVSDILARIDTVELYTDGKAMASIGDLCFLDSMVYILDVSKAVSAFNLRTGRLCKQIRTVGRGHNEYIMPNAIASGGGRVHLMDFSGRCILSYDADLNLLHRTPVDFMMHDIIPVDDGFLLSNSSPGDREELIIHTDTSGKVLGKFLSADLSQAVWPVGKPFIRNPKGDVFLKAPFSNGIYVWRDTVPVLAYRADYGSLTPEQGREAEDFLSAGKVGTFHDFLTSDRWLGFFEYADEVYCHMENLSDGQFHLQGKLVRDVPGFYPQWQYGEALVGAVHGDDYGSEAKLQETRLGAVLFFYYLK</sequence>
<dbReference type="InterPro" id="IPR011047">
    <property type="entry name" value="Quinoprotein_ADH-like_sf"/>
</dbReference>